<proteinExistence type="predicted"/>
<organism evidence="2 3">
    <name type="scientific">Culex pipiens pipiens</name>
    <name type="common">Northern house mosquito</name>
    <dbReference type="NCBI Taxonomy" id="38569"/>
    <lineage>
        <taxon>Eukaryota</taxon>
        <taxon>Metazoa</taxon>
        <taxon>Ecdysozoa</taxon>
        <taxon>Arthropoda</taxon>
        <taxon>Hexapoda</taxon>
        <taxon>Insecta</taxon>
        <taxon>Pterygota</taxon>
        <taxon>Neoptera</taxon>
        <taxon>Endopterygota</taxon>
        <taxon>Diptera</taxon>
        <taxon>Nematocera</taxon>
        <taxon>Culicoidea</taxon>
        <taxon>Culicidae</taxon>
        <taxon>Culicinae</taxon>
        <taxon>Culicini</taxon>
        <taxon>Culex</taxon>
        <taxon>Culex</taxon>
    </lineage>
</organism>
<protein>
    <submittedName>
        <fullName evidence="2">Uncharacterized protein</fullName>
    </submittedName>
</protein>
<sequence>MKVCIALLVFCLAVVTRAQYHGNWPYWGNTAWSNPAWNPYWNGYTATPYLAPVDARFAAQPYGWNWPNGAYNRYYGQNGYFGYYGQNGVYNPTGAYGPNGMYHPANVARSPVNPWGMPWATYGGAYNNYVREPSVTGTRHIAATPGSLHIVG</sequence>
<dbReference type="EMBL" id="JBEHCU010007853">
    <property type="protein sequence ID" value="KAL1391504.1"/>
    <property type="molecule type" value="Genomic_DNA"/>
</dbReference>
<keyword evidence="3" id="KW-1185">Reference proteome</keyword>
<gene>
    <name evidence="2" type="ORF">pipiens_012348</name>
</gene>
<evidence type="ECO:0000313" key="2">
    <source>
        <dbReference type="EMBL" id="KAL1391504.1"/>
    </source>
</evidence>
<feature type="chain" id="PRO_5044870365" evidence="1">
    <location>
        <begin position="19"/>
        <end position="152"/>
    </location>
</feature>
<name>A0ABD1D415_CULPP</name>
<reference evidence="2 3" key="1">
    <citation type="submission" date="2024-05" db="EMBL/GenBank/DDBJ databases">
        <title>Culex pipiens pipiens assembly and annotation.</title>
        <authorList>
            <person name="Alout H."/>
            <person name="Durand T."/>
        </authorList>
    </citation>
    <scope>NUCLEOTIDE SEQUENCE [LARGE SCALE GENOMIC DNA]</scope>
    <source>
        <strain evidence="2">HA-2024</strain>
        <tissue evidence="2">Whole body</tissue>
    </source>
</reference>
<keyword evidence="1" id="KW-0732">Signal</keyword>
<evidence type="ECO:0000313" key="3">
    <source>
        <dbReference type="Proteomes" id="UP001562425"/>
    </source>
</evidence>
<accession>A0ABD1D415</accession>
<dbReference type="AlphaFoldDB" id="A0ABD1D415"/>
<feature type="signal peptide" evidence="1">
    <location>
        <begin position="1"/>
        <end position="18"/>
    </location>
</feature>
<comment type="caution">
    <text evidence="2">The sequence shown here is derived from an EMBL/GenBank/DDBJ whole genome shotgun (WGS) entry which is preliminary data.</text>
</comment>
<dbReference type="Proteomes" id="UP001562425">
    <property type="component" value="Unassembled WGS sequence"/>
</dbReference>
<evidence type="ECO:0000256" key="1">
    <source>
        <dbReference type="SAM" id="SignalP"/>
    </source>
</evidence>